<dbReference type="Gene3D" id="1.10.3300.10">
    <property type="entry name" value="Jann2411-like domain"/>
    <property type="match status" value="1"/>
</dbReference>
<organism evidence="2 3">
    <name type="scientific">Nocardia mexicana</name>
    <dbReference type="NCBI Taxonomy" id="279262"/>
    <lineage>
        <taxon>Bacteria</taxon>
        <taxon>Bacillati</taxon>
        <taxon>Actinomycetota</taxon>
        <taxon>Actinomycetes</taxon>
        <taxon>Mycobacteriales</taxon>
        <taxon>Nocardiaceae</taxon>
        <taxon>Nocardia</taxon>
    </lineage>
</organism>
<evidence type="ECO:0000259" key="1">
    <source>
        <dbReference type="Pfam" id="PF11706"/>
    </source>
</evidence>
<keyword evidence="3" id="KW-1185">Reference proteome</keyword>
<evidence type="ECO:0000313" key="2">
    <source>
        <dbReference type="EMBL" id="RDI44889.1"/>
    </source>
</evidence>
<name>A0A370GNI1_9NOCA</name>
<dbReference type="SUPFAM" id="SSF160904">
    <property type="entry name" value="Jann2411-like"/>
    <property type="match status" value="1"/>
</dbReference>
<dbReference type="Proteomes" id="UP000255355">
    <property type="component" value="Unassembled WGS sequence"/>
</dbReference>
<dbReference type="Pfam" id="PF07336">
    <property type="entry name" value="ABATE"/>
    <property type="match status" value="1"/>
</dbReference>
<protein>
    <submittedName>
        <fullName evidence="2">Putative RNA-binding Zn ribbon-like protein</fullName>
    </submittedName>
</protein>
<dbReference type="PANTHER" id="PTHR35525:SF3">
    <property type="entry name" value="BLL6575 PROTEIN"/>
    <property type="match status" value="1"/>
</dbReference>
<dbReference type="Pfam" id="PF11706">
    <property type="entry name" value="zf-CGNR"/>
    <property type="match status" value="1"/>
</dbReference>
<gene>
    <name evidence="2" type="ORF">DFR68_11541</name>
</gene>
<dbReference type="EMBL" id="QQAZ01000015">
    <property type="protein sequence ID" value="RDI44889.1"/>
    <property type="molecule type" value="Genomic_DNA"/>
</dbReference>
<dbReference type="STRING" id="1210089.GCA_001613165_07935"/>
<accession>A0A370GNI1</accession>
<reference evidence="2 3" key="1">
    <citation type="submission" date="2018-07" db="EMBL/GenBank/DDBJ databases">
        <title>Genomic Encyclopedia of Type Strains, Phase IV (KMG-IV): sequencing the most valuable type-strain genomes for metagenomic binning, comparative biology and taxonomic classification.</title>
        <authorList>
            <person name="Goeker M."/>
        </authorList>
    </citation>
    <scope>NUCLEOTIDE SEQUENCE [LARGE SCALE GENOMIC DNA]</scope>
    <source>
        <strain evidence="2 3">DSM 44952</strain>
    </source>
</reference>
<dbReference type="InterPro" id="IPR023286">
    <property type="entry name" value="ABATE_dom_sf"/>
</dbReference>
<feature type="domain" description="Zinc finger CGNR" evidence="1">
    <location>
        <begin position="127"/>
        <end position="169"/>
    </location>
</feature>
<sequence>MAFINTRHCPDGDDALADERGPAWLADITGCAESELDEHEADSALRDIRQLREALRQLAAANNGQQPDERILSAARTILETAPLYLHLGDHRRPPRLDATGTDLAGRYIATVAQDYLAVRSSGNWLRLKACASDDCRWAYLDTSRNRSRRWCDMTLCGNRAKNRSWRERAHPDSATPPVG</sequence>
<dbReference type="InterPro" id="IPR021005">
    <property type="entry name" value="Znf_CGNR"/>
</dbReference>
<proteinExistence type="predicted"/>
<dbReference type="AlphaFoldDB" id="A0A370GNI1"/>
<evidence type="ECO:0000313" key="3">
    <source>
        <dbReference type="Proteomes" id="UP000255355"/>
    </source>
</evidence>
<comment type="caution">
    <text evidence="2">The sequence shown here is derived from an EMBL/GenBank/DDBJ whole genome shotgun (WGS) entry which is preliminary data.</text>
</comment>
<dbReference type="InterPro" id="IPR010852">
    <property type="entry name" value="ABATE"/>
</dbReference>
<dbReference type="PANTHER" id="PTHR35525">
    <property type="entry name" value="BLL6575 PROTEIN"/>
    <property type="match status" value="1"/>
</dbReference>